<dbReference type="RefSeq" id="WP_377374715.1">
    <property type="nucleotide sequence ID" value="NZ_JBHSSW010000003.1"/>
</dbReference>
<evidence type="ECO:0000256" key="1">
    <source>
        <dbReference type="ARBA" id="ARBA00022801"/>
    </source>
</evidence>
<dbReference type="Gene3D" id="3.40.50.1820">
    <property type="entry name" value="alpha/beta hydrolase"/>
    <property type="match status" value="1"/>
</dbReference>
<evidence type="ECO:0000259" key="3">
    <source>
        <dbReference type="Pfam" id="PF00326"/>
    </source>
</evidence>
<dbReference type="InterPro" id="IPR029058">
    <property type="entry name" value="AB_hydrolase_fold"/>
</dbReference>
<accession>A0ABW1S5M5</accession>
<name>A0ABW1S5M5_9PROT</name>
<evidence type="ECO:0000256" key="2">
    <source>
        <dbReference type="SAM" id="SignalP"/>
    </source>
</evidence>
<sequence length="676" mass="75089">MRQYLPIAKVATAAFAILGIGSAAAEPLSIEDFRKYPLISSPSLSPEGDMMVAVITEPGTDGEQRAAAYWDLSGNISTDGLLAPDYITPTSGKSKFYSASALKQKKSFWYTVQPYTGALMGCGEGKTTGSTKKYIQKVYMGNENIKKIDDLPSGRTELGADKMQQRCFELEGDTSVATTLPLDPTDIVIARASTKDGTTYYRHNLKTGKEKFLYKASDVESVQLDPKTAEPYATNRLEYVDGEWRQFYGLLDPTKGEVTEEAPLTMMIKERYEQRVLGPQQGTNNYFIATDRFSDKVAVYLYDVTTDTFSDEPVLAHPDFNVGSIIFSRRAEDWGQPLGFTYQAEISKTYWLDAEMSSIQKGLEAAYPGQSINLMDYTDDRNRILFSVSSSTMPPAYFLLLDKQKVAAIGSSRPWIDTDSLGETKLVYYTARDGLEIPALLTLPPGYEEGQKVRGAIIHPHGGPWARDSAYFDGFGWIQYFASRGYAVLQPQYRGSDGWGRELWLAGDKQWGLAMQDDKDDGAAWLVDQGIVDADKIAIHGYSYGGFAAIAASVRPNSPYQCAIAGAGVSNLAKLGNEWGDNRIQRIVQGDTVTGMDPMQNTDKVNIPILLYHGDYDVRVPLFHSRDFYNAIKSRSPQSELIVYKQMGHQSAKWLPEHTADILEQMERFLTTTCGM</sequence>
<dbReference type="Proteomes" id="UP001596303">
    <property type="component" value="Unassembled WGS sequence"/>
</dbReference>
<keyword evidence="2" id="KW-0732">Signal</keyword>
<proteinExistence type="predicted"/>
<evidence type="ECO:0000313" key="4">
    <source>
        <dbReference type="EMBL" id="MFC6196814.1"/>
    </source>
</evidence>
<dbReference type="PANTHER" id="PTHR42776:SF27">
    <property type="entry name" value="DIPEPTIDYL PEPTIDASE FAMILY MEMBER 6"/>
    <property type="match status" value="1"/>
</dbReference>
<keyword evidence="5" id="KW-1185">Reference proteome</keyword>
<dbReference type="SUPFAM" id="SSF53474">
    <property type="entry name" value="alpha/beta-Hydrolases"/>
    <property type="match status" value="1"/>
</dbReference>
<dbReference type="EC" id="3.4.-.-" evidence="4"/>
<feature type="signal peptide" evidence="2">
    <location>
        <begin position="1"/>
        <end position="25"/>
    </location>
</feature>
<organism evidence="4 5">
    <name type="scientific">Ponticaulis profundi</name>
    <dbReference type="NCBI Taxonomy" id="2665222"/>
    <lineage>
        <taxon>Bacteria</taxon>
        <taxon>Pseudomonadati</taxon>
        <taxon>Pseudomonadota</taxon>
        <taxon>Alphaproteobacteria</taxon>
        <taxon>Hyphomonadales</taxon>
        <taxon>Hyphomonadaceae</taxon>
        <taxon>Ponticaulis</taxon>
    </lineage>
</organism>
<comment type="caution">
    <text evidence="4">The sequence shown here is derived from an EMBL/GenBank/DDBJ whole genome shotgun (WGS) entry which is preliminary data.</text>
</comment>
<dbReference type="EMBL" id="JBHSSW010000003">
    <property type="protein sequence ID" value="MFC6196814.1"/>
    <property type="molecule type" value="Genomic_DNA"/>
</dbReference>
<dbReference type="GO" id="GO:0016787">
    <property type="term" value="F:hydrolase activity"/>
    <property type="evidence" value="ECO:0007669"/>
    <property type="project" value="UniProtKB-KW"/>
</dbReference>
<dbReference type="PANTHER" id="PTHR42776">
    <property type="entry name" value="SERINE PEPTIDASE S9 FAMILY MEMBER"/>
    <property type="match status" value="1"/>
</dbReference>
<keyword evidence="1 4" id="KW-0378">Hydrolase</keyword>
<protein>
    <submittedName>
        <fullName evidence="4">Alpha/beta hydrolase family protein</fullName>
        <ecNumber evidence="4">3.4.-.-</ecNumber>
    </submittedName>
</protein>
<evidence type="ECO:0000313" key="5">
    <source>
        <dbReference type="Proteomes" id="UP001596303"/>
    </source>
</evidence>
<dbReference type="InterPro" id="IPR001375">
    <property type="entry name" value="Peptidase_S9_cat"/>
</dbReference>
<feature type="domain" description="Peptidase S9 prolyl oligopeptidase catalytic" evidence="3">
    <location>
        <begin position="478"/>
        <end position="673"/>
    </location>
</feature>
<reference evidence="5" key="1">
    <citation type="journal article" date="2019" name="Int. J. Syst. Evol. Microbiol.">
        <title>The Global Catalogue of Microorganisms (GCM) 10K type strain sequencing project: providing services to taxonomists for standard genome sequencing and annotation.</title>
        <authorList>
            <consortium name="The Broad Institute Genomics Platform"/>
            <consortium name="The Broad Institute Genome Sequencing Center for Infectious Disease"/>
            <person name="Wu L."/>
            <person name="Ma J."/>
        </authorList>
    </citation>
    <scope>NUCLEOTIDE SEQUENCE [LARGE SCALE GENOMIC DNA]</scope>
    <source>
        <strain evidence="5">CGMCC-1.15741</strain>
    </source>
</reference>
<gene>
    <name evidence="4" type="ORF">ACFQDM_01915</name>
</gene>
<feature type="chain" id="PRO_5046203517" evidence="2">
    <location>
        <begin position="26"/>
        <end position="676"/>
    </location>
</feature>
<dbReference type="Pfam" id="PF00326">
    <property type="entry name" value="Peptidase_S9"/>
    <property type="match status" value="1"/>
</dbReference>